<evidence type="ECO:0000256" key="1">
    <source>
        <dbReference type="SAM" id="Phobius"/>
    </source>
</evidence>
<organism evidence="3 4">
    <name type="scientific">Rhizobium rosettiformans W3</name>
    <dbReference type="NCBI Taxonomy" id="538378"/>
    <lineage>
        <taxon>Bacteria</taxon>
        <taxon>Pseudomonadati</taxon>
        <taxon>Pseudomonadota</taxon>
        <taxon>Alphaproteobacteria</taxon>
        <taxon>Hyphomicrobiales</taxon>
        <taxon>Rhizobiaceae</taxon>
        <taxon>Rhizobium/Agrobacterium group</taxon>
        <taxon>Rhizobium</taxon>
    </lineage>
</organism>
<feature type="transmembrane region" description="Helical" evidence="1">
    <location>
        <begin position="12"/>
        <end position="29"/>
    </location>
</feature>
<evidence type="ECO:0000259" key="2">
    <source>
        <dbReference type="PROSITE" id="PS50830"/>
    </source>
</evidence>
<protein>
    <submittedName>
        <fullName evidence="3">Thermonuclease family protein</fullName>
    </submittedName>
</protein>
<dbReference type="Pfam" id="PF00565">
    <property type="entry name" value="SNase"/>
    <property type="match status" value="1"/>
</dbReference>
<dbReference type="EMBL" id="STGU01000007">
    <property type="protein sequence ID" value="THV34786.1"/>
    <property type="molecule type" value="Genomic_DNA"/>
</dbReference>
<reference evidence="3 4" key="1">
    <citation type="submission" date="2019-04" db="EMBL/GenBank/DDBJ databases">
        <title>genome sequence of strain W3.</title>
        <authorList>
            <person name="Gao J."/>
            <person name="Sun J."/>
        </authorList>
    </citation>
    <scope>NUCLEOTIDE SEQUENCE [LARGE SCALE GENOMIC DNA]</scope>
    <source>
        <strain evidence="3 4">W3</strain>
    </source>
</reference>
<sequence length="191" mass="21026">MGGNVTKRLRDVVLGFAILALALLIIAKLENEQALRFAGPFTAVDGDTLLTSGERLRLEGIDAPELSQTCDAADGSVYRCGEDARDLLATLVVARAWECSGTGRDRHQRLLVLCKSGADDLAERIVSAGLAVADGRYLAAEANARAAGEGIWRGRFERPSDWRRQRQIEEAELAGWVEALLPRWMSRWFEE</sequence>
<dbReference type="SUPFAM" id="SSF50199">
    <property type="entry name" value="Staphylococcal nuclease"/>
    <property type="match status" value="1"/>
</dbReference>
<dbReference type="AlphaFoldDB" id="A0A4V4HQR2"/>
<name>A0A4V4HQR2_9HYPH</name>
<gene>
    <name evidence="3" type="ORF">FAA86_13970</name>
</gene>
<feature type="domain" description="TNase-like" evidence="2">
    <location>
        <begin position="44"/>
        <end position="154"/>
    </location>
</feature>
<keyword evidence="1" id="KW-0472">Membrane</keyword>
<comment type="caution">
    <text evidence="3">The sequence shown here is derived from an EMBL/GenBank/DDBJ whole genome shotgun (WGS) entry which is preliminary data.</text>
</comment>
<dbReference type="PANTHER" id="PTHR12302:SF26">
    <property type="entry name" value="BLR1266 PROTEIN"/>
    <property type="match status" value="1"/>
</dbReference>
<dbReference type="PROSITE" id="PS50830">
    <property type="entry name" value="TNASE_3"/>
    <property type="match status" value="1"/>
</dbReference>
<proteinExistence type="predicted"/>
<dbReference type="Proteomes" id="UP000307378">
    <property type="component" value="Unassembled WGS sequence"/>
</dbReference>
<keyword evidence="1" id="KW-1133">Transmembrane helix</keyword>
<keyword evidence="1" id="KW-0812">Transmembrane</keyword>
<dbReference type="InterPro" id="IPR016071">
    <property type="entry name" value="Staphylococal_nuclease_OB-fold"/>
</dbReference>
<dbReference type="Gene3D" id="2.40.50.90">
    <property type="match status" value="1"/>
</dbReference>
<accession>A0A4V4HQR2</accession>
<evidence type="ECO:0000313" key="4">
    <source>
        <dbReference type="Proteomes" id="UP000307378"/>
    </source>
</evidence>
<evidence type="ECO:0000313" key="3">
    <source>
        <dbReference type="EMBL" id="THV34786.1"/>
    </source>
</evidence>
<dbReference type="PANTHER" id="PTHR12302">
    <property type="entry name" value="EBNA2 BINDING PROTEIN P100"/>
    <property type="match status" value="1"/>
</dbReference>
<dbReference type="InterPro" id="IPR035437">
    <property type="entry name" value="SNase_OB-fold_sf"/>
</dbReference>
<dbReference type="SMART" id="SM00318">
    <property type="entry name" value="SNc"/>
    <property type="match status" value="1"/>
</dbReference>